<protein>
    <submittedName>
        <fullName evidence="4">Phosphotransferase</fullName>
    </submittedName>
</protein>
<dbReference type="Pfam" id="PF01636">
    <property type="entry name" value="APH"/>
    <property type="match status" value="1"/>
</dbReference>
<name>A0A5M8FDA3_9GAMM</name>
<gene>
    <name evidence="4" type="ORF">F2Q65_18690</name>
</gene>
<evidence type="ECO:0000256" key="2">
    <source>
        <dbReference type="ARBA" id="ARBA00022840"/>
    </source>
</evidence>
<evidence type="ECO:0000313" key="5">
    <source>
        <dbReference type="Proteomes" id="UP000322981"/>
    </source>
</evidence>
<dbReference type="EMBL" id="VWXX01000058">
    <property type="protein sequence ID" value="KAA6181880.1"/>
    <property type="molecule type" value="Genomic_DNA"/>
</dbReference>
<keyword evidence="1" id="KW-0547">Nucleotide-binding</keyword>
<dbReference type="GO" id="GO:0016740">
    <property type="term" value="F:transferase activity"/>
    <property type="evidence" value="ECO:0007669"/>
    <property type="project" value="UniProtKB-KW"/>
</dbReference>
<dbReference type="Gene3D" id="3.30.200.20">
    <property type="entry name" value="Phosphorylase Kinase, domain 1"/>
    <property type="match status" value="1"/>
</dbReference>
<evidence type="ECO:0000259" key="3">
    <source>
        <dbReference type="Pfam" id="PF01636"/>
    </source>
</evidence>
<reference evidence="4 5" key="1">
    <citation type="submission" date="2019-09" db="EMBL/GenBank/DDBJ databases">
        <title>Whole-genome sequence of the purple sulfur bacterium Thiohalocapsa marina DSM 19078.</title>
        <authorList>
            <person name="Kyndt J.A."/>
            <person name="Meyer T.E."/>
        </authorList>
    </citation>
    <scope>NUCLEOTIDE SEQUENCE [LARGE SCALE GENOMIC DNA]</scope>
    <source>
        <strain evidence="4 5">DSM 19078</strain>
    </source>
</reference>
<dbReference type="AlphaFoldDB" id="A0A5M8FDA3"/>
<evidence type="ECO:0000256" key="1">
    <source>
        <dbReference type="ARBA" id="ARBA00022741"/>
    </source>
</evidence>
<dbReference type="PANTHER" id="PTHR33540">
    <property type="entry name" value="TRNA THREONYLCARBAMOYLADENOSINE BIOSYNTHESIS PROTEIN TSAE"/>
    <property type="match status" value="1"/>
</dbReference>
<keyword evidence="5" id="KW-1185">Reference proteome</keyword>
<dbReference type="OrthoDB" id="9809275at2"/>
<dbReference type="SUPFAM" id="SSF56112">
    <property type="entry name" value="Protein kinase-like (PK-like)"/>
    <property type="match status" value="1"/>
</dbReference>
<keyword evidence="2" id="KW-0067">ATP-binding</keyword>
<dbReference type="GO" id="GO:0005524">
    <property type="term" value="F:ATP binding"/>
    <property type="evidence" value="ECO:0007669"/>
    <property type="project" value="UniProtKB-KW"/>
</dbReference>
<dbReference type="Gene3D" id="3.90.1200.10">
    <property type="match status" value="1"/>
</dbReference>
<feature type="domain" description="Aminoglycoside phosphotransferase" evidence="3">
    <location>
        <begin position="3"/>
        <end position="213"/>
    </location>
</feature>
<dbReference type="Proteomes" id="UP000322981">
    <property type="component" value="Unassembled WGS sequence"/>
</dbReference>
<dbReference type="InterPro" id="IPR011009">
    <property type="entry name" value="Kinase-like_dom_sf"/>
</dbReference>
<proteinExistence type="predicted"/>
<comment type="caution">
    <text evidence="4">The sequence shown here is derived from an EMBL/GenBank/DDBJ whole genome shotgun (WGS) entry which is preliminary data.</text>
</comment>
<keyword evidence="4" id="KW-0808">Transferase</keyword>
<evidence type="ECO:0000313" key="4">
    <source>
        <dbReference type="EMBL" id="KAA6181880.1"/>
    </source>
</evidence>
<organism evidence="4 5">
    <name type="scientific">Thiohalocapsa marina</name>
    <dbReference type="NCBI Taxonomy" id="424902"/>
    <lineage>
        <taxon>Bacteria</taxon>
        <taxon>Pseudomonadati</taxon>
        <taxon>Pseudomonadota</taxon>
        <taxon>Gammaproteobacteria</taxon>
        <taxon>Chromatiales</taxon>
        <taxon>Chromatiaceae</taxon>
        <taxon>Thiohalocapsa</taxon>
    </lineage>
</organism>
<sequence>MTAASADASFRRYWRLSHDGTSLIAVDAPPETENNAAFVRLASTLRAIGLNVPAILAQDSANGFLLVSDLGQRQYLDALTADTADRLYGDAIGALITLQAVAPTDGLPDYDAAFLRRELALFDDWLLAAVLPGAGVTPAERAMLDTLYARLIDNALEQPQVCVHRDFHSRNLMHCASGNPGILDFQDAVSGPVTYDLVSLLKDCYVDWPRRRVLDWAWGHFNLAVQSGVLTPAHESRFLRWFDLMGVQRHLKAAGIFVRLSRRDGRPDYLRHLPRTLGYLTALGADYPELAPLAGFLQQRVLPRLPAIEA</sequence>
<dbReference type="PANTHER" id="PTHR33540:SF1">
    <property type="entry name" value="N-ACETYLMURAMATE_N-ACETYLGLUCOSAMINE KINASE"/>
    <property type="match status" value="1"/>
</dbReference>
<dbReference type="InterPro" id="IPR002575">
    <property type="entry name" value="Aminoglycoside_PTrfase"/>
</dbReference>
<accession>A0A5M8FDA3</accession>